<keyword evidence="7" id="KW-0418">Kinase</keyword>
<dbReference type="Proteomes" id="UP001497457">
    <property type="component" value="Chromosome 24b"/>
</dbReference>
<evidence type="ECO:0000256" key="13">
    <source>
        <dbReference type="PROSITE-ProRule" id="PRU10141"/>
    </source>
</evidence>
<dbReference type="InterPro" id="IPR045274">
    <property type="entry name" value="WAK-like"/>
</dbReference>
<evidence type="ECO:0000256" key="6">
    <source>
        <dbReference type="ARBA" id="ARBA00022741"/>
    </source>
</evidence>
<comment type="subcellular location">
    <subcellularLocation>
        <location evidence="1">Membrane</location>
        <topology evidence="1">Single-pass type I membrane protein</topology>
    </subcellularLocation>
</comment>
<evidence type="ECO:0000313" key="15">
    <source>
        <dbReference type="EMBL" id="CAL4994895.1"/>
    </source>
</evidence>
<evidence type="ECO:0000256" key="2">
    <source>
        <dbReference type="ARBA" id="ARBA00022527"/>
    </source>
</evidence>
<dbReference type="PROSITE" id="PS00108">
    <property type="entry name" value="PROTEIN_KINASE_ST"/>
    <property type="match status" value="1"/>
</dbReference>
<keyword evidence="8 13" id="KW-0067">ATP-binding</keyword>
<dbReference type="FunFam" id="3.30.200.20:FF:000043">
    <property type="entry name" value="Wall-associated receptor kinase 2"/>
    <property type="match status" value="1"/>
</dbReference>
<evidence type="ECO:0000256" key="1">
    <source>
        <dbReference type="ARBA" id="ARBA00004479"/>
    </source>
</evidence>
<dbReference type="SUPFAM" id="SSF56112">
    <property type="entry name" value="Protein kinase-like (PK-like)"/>
    <property type="match status" value="1"/>
</dbReference>
<evidence type="ECO:0000256" key="8">
    <source>
        <dbReference type="ARBA" id="ARBA00022840"/>
    </source>
</evidence>
<evidence type="ECO:0000313" key="16">
    <source>
        <dbReference type="Proteomes" id="UP001497457"/>
    </source>
</evidence>
<feature type="binding site" evidence="13">
    <location>
        <position position="522"/>
    </location>
    <ligand>
        <name>ATP</name>
        <dbReference type="ChEBI" id="CHEBI:30616"/>
    </ligand>
</feature>
<evidence type="ECO:0000256" key="10">
    <source>
        <dbReference type="ARBA" id="ARBA00023136"/>
    </source>
</evidence>
<accession>A0ABC9B5D3</accession>
<evidence type="ECO:0000256" key="9">
    <source>
        <dbReference type="ARBA" id="ARBA00022989"/>
    </source>
</evidence>
<protein>
    <recommendedName>
        <fullName evidence="14">Protein kinase domain-containing protein</fullName>
    </recommendedName>
</protein>
<reference evidence="15 16" key="2">
    <citation type="submission" date="2024-10" db="EMBL/GenBank/DDBJ databases">
        <authorList>
            <person name="Ryan C."/>
        </authorList>
    </citation>
    <scope>NUCLEOTIDE SEQUENCE [LARGE SCALE GENOMIC DNA]</scope>
</reference>
<proteinExistence type="predicted"/>
<keyword evidence="4" id="KW-0812">Transmembrane</keyword>
<keyword evidence="5" id="KW-0732">Signal</keyword>
<dbReference type="GO" id="GO:0005524">
    <property type="term" value="F:ATP binding"/>
    <property type="evidence" value="ECO:0007669"/>
    <property type="project" value="UniProtKB-UniRule"/>
</dbReference>
<dbReference type="PANTHER" id="PTHR27005:SF215">
    <property type="entry name" value="OS09G0562600 PROTEIN"/>
    <property type="match status" value="1"/>
</dbReference>
<evidence type="ECO:0000256" key="7">
    <source>
        <dbReference type="ARBA" id="ARBA00022777"/>
    </source>
</evidence>
<keyword evidence="12" id="KW-0325">Glycoprotein</keyword>
<reference evidence="16" key="1">
    <citation type="submission" date="2024-06" db="EMBL/GenBank/DDBJ databases">
        <authorList>
            <person name="Ryan C."/>
        </authorList>
    </citation>
    <scope>NUCLEOTIDE SEQUENCE [LARGE SCALE GENOMIC DNA]</scope>
</reference>
<dbReference type="InterPro" id="IPR001245">
    <property type="entry name" value="Ser-Thr/Tyr_kinase_cat_dom"/>
</dbReference>
<keyword evidence="6 13" id="KW-0547">Nucleotide-binding</keyword>
<dbReference type="Pfam" id="PF13947">
    <property type="entry name" value="GUB_WAK_bind"/>
    <property type="match status" value="1"/>
</dbReference>
<evidence type="ECO:0000256" key="5">
    <source>
        <dbReference type="ARBA" id="ARBA00022729"/>
    </source>
</evidence>
<dbReference type="InterPro" id="IPR025287">
    <property type="entry name" value="WAK_GUB"/>
</dbReference>
<evidence type="ECO:0000256" key="4">
    <source>
        <dbReference type="ARBA" id="ARBA00022692"/>
    </source>
</evidence>
<sequence length="812" mass="86797">MAGVLTSATTLPPLVAVTALAMTTTVVLLQLSAAARPPLLAPAPVALPGCNSTCGDLEEKRKTEKLLVRFSSAKSIVFTSLSVLSSGQHGDGTLRVAEISLKNSTVRVIGKAGLVVNGTTESLTSDAWRNYSFGHSLGDYGYSLSSRNVLLVSGCDVVAALQGRYHIDGGKSGGMSTGCVTFCQSNGISGFVLPFGAHCVGCCMSPLSGDDLGLPMALQIWSLYSATQAGVRRFRVQLLQVYVVEEGRIASVLNVDDGHPVILSCLPDGEDDGYIYNYIFADAFFPHVSSCDGIYNDLQRCHLYACTPPRPPFLDLGALRVATMATTSTTSSSTSTTTLQQQAPSPSPCCCSCDVVLSQGGDGIPTALLLLTMELPQATVTTSTLATSKTSMEGLCLGVVLLPAHASSQLSAPAPIALSGCNTTCGNVQVPHPFGFGPDERCYRPGFNLTCDTSYDHPRLLLGDGNLQVVDIFLADSTELEKATNNFDKAREVGGGGHGTVYKGILSDLHVVAIKKSNIVVKSEIDDFLNEVALLSQISHRNVVKLFGCCLETKVPLLIYEFVSNGTLYSHLHVTGAISLSWNDRLRIATETAKAIAYLHSGIGTPIIHRDIKSTNILLDDNLTSKVSDFGASRHIPIDRTGVTTNVQGTIGYLDPSYYYTTRLTEKSDVFSFGVLLVELLTRKLPYSSYLSSDGEGLVAHFVTLLTSGSLVDILDPQVAQEGGNQATEVGALAATCVKMNRDDRPTMRQVELTLEAIQTKEKASDIAVVETFEENSIRRRLPSDPRGRSVHGMSRHYSLEEEFVLSASLPR</sequence>
<evidence type="ECO:0000259" key="14">
    <source>
        <dbReference type="PROSITE" id="PS50011"/>
    </source>
</evidence>
<dbReference type="PANTHER" id="PTHR27005">
    <property type="entry name" value="WALL-ASSOCIATED RECEPTOR KINASE-LIKE 21"/>
    <property type="match status" value="1"/>
</dbReference>
<dbReference type="Gene3D" id="1.10.510.10">
    <property type="entry name" value="Transferase(Phosphotransferase) domain 1"/>
    <property type="match status" value="1"/>
</dbReference>
<keyword evidence="2" id="KW-0723">Serine/threonine-protein kinase</keyword>
<dbReference type="AlphaFoldDB" id="A0ABC9B5D3"/>
<dbReference type="FunFam" id="1.10.510.10:FF:000084">
    <property type="entry name" value="Wall-associated receptor kinase 2"/>
    <property type="match status" value="1"/>
</dbReference>
<dbReference type="InterPro" id="IPR008271">
    <property type="entry name" value="Ser/Thr_kinase_AS"/>
</dbReference>
<dbReference type="PROSITE" id="PS00107">
    <property type="entry name" value="PROTEIN_KINASE_ATP"/>
    <property type="match status" value="1"/>
</dbReference>
<gene>
    <name evidence="15" type="ORF">URODEC1_LOCUS62117</name>
</gene>
<evidence type="ECO:0000256" key="11">
    <source>
        <dbReference type="ARBA" id="ARBA00023157"/>
    </source>
</evidence>
<dbReference type="InterPro" id="IPR017441">
    <property type="entry name" value="Protein_kinase_ATP_BS"/>
</dbReference>
<dbReference type="Gene3D" id="3.30.200.20">
    <property type="entry name" value="Phosphorylase Kinase, domain 1"/>
    <property type="match status" value="1"/>
</dbReference>
<evidence type="ECO:0000256" key="12">
    <source>
        <dbReference type="ARBA" id="ARBA00023180"/>
    </source>
</evidence>
<keyword evidence="11" id="KW-1015">Disulfide bond</keyword>
<dbReference type="EMBL" id="OZ075134">
    <property type="protein sequence ID" value="CAL4994895.1"/>
    <property type="molecule type" value="Genomic_DNA"/>
</dbReference>
<keyword evidence="3" id="KW-0808">Transferase</keyword>
<keyword evidence="10" id="KW-0472">Membrane</keyword>
<name>A0ABC9B5D3_9POAL</name>
<dbReference type="SMART" id="SM00220">
    <property type="entry name" value="S_TKc"/>
    <property type="match status" value="1"/>
</dbReference>
<organism evidence="15 16">
    <name type="scientific">Urochloa decumbens</name>
    <dbReference type="NCBI Taxonomy" id="240449"/>
    <lineage>
        <taxon>Eukaryota</taxon>
        <taxon>Viridiplantae</taxon>
        <taxon>Streptophyta</taxon>
        <taxon>Embryophyta</taxon>
        <taxon>Tracheophyta</taxon>
        <taxon>Spermatophyta</taxon>
        <taxon>Magnoliopsida</taxon>
        <taxon>Liliopsida</taxon>
        <taxon>Poales</taxon>
        <taxon>Poaceae</taxon>
        <taxon>PACMAD clade</taxon>
        <taxon>Panicoideae</taxon>
        <taxon>Panicodae</taxon>
        <taxon>Paniceae</taxon>
        <taxon>Melinidinae</taxon>
        <taxon>Urochloa</taxon>
    </lineage>
</organism>
<dbReference type="GO" id="GO:0016020">
    <property type="term" value="C:membrane"/>
    <property type="evidence" value="ECO:0007669"/>
    <property type="project" value="UniProtKB-SubCell"/>
</dbReference>
<dbReference type="Pfam" id="PF07714">
    <property type="entry name" value="PK_Tyr_Ser-Thr"/>
    <property type="match status" value="1"/>
</dbReference>
<keyword evidence="16" id="KW-1185">Reference proteome</keyword>
<dbReference type="GO" id="GO:0004674">
    <property type="term" value="F:protein serine/threonine kinase activity"/>
    <property type="evidence" value="ECO:0007669"/>
    <property type="project" value="UniProtKB-KW"/>
</dbReference>
<dbReference type="InterPro" id="IPR011009">
    <property type="entry name" value="Kinase-like_dom_sf"/>
</dbReference>
<keyword evidence="9" id="KW-1133">Transmembrane helix</keyword>
<dbReference type="PROSITE" id="PS50011">
    <property type="entry name" value="PROTEIN_KINASE_DOM"/>
    <property type="match status" value="1"/>
</dbReference>
<evidence type="ECO:0000256" key="3">
    <source>
        <dbReference type="ARBA" id="ARBA00022679"/>
    </source>
</evidence>
<feature type="domain" description="Protein kinase" evidence="14">
    <location>
        <begin position="487"/>
        <end position="758"/>
    </location>
</feature>
<dbReference type="InterPro" id="IPR000719">
    <property type="entry name" value="Prot_kinase_dom"/>
</dbReference>